<keyword evidence="1" id="KW-0812">Transmembrane</keyword>
<keyword evidence="1" id="KW-0472">Membrane</keyword>
<keyword evidence="3" id="KW-1185">Reference proteome</keyword>
<evidence type="ECO:0000256" key="1">
    <source>
        <dbReference type="SAM" id="Phobius"/>
    </source>
</evidence>
<dbReference type="Gene3D" id="6.10.340.10">
    <property type="match status" value="1"/>
</dbReference>
<name>A0A1A8THJ9_9GAMM</name>
<proteinExistence type="predicted"/>
<reference evidence="2 3" key="1">
    <citation type="submission" date="2016-06" db="EMBL/GenBank/DDBJ databases">
        <authorList>
            <person name="Kjaerup R.B."/>
            <person name="Dalgaard T.S."/>
            <person name="Juul-Madsen H.R."/>
        </authorList>
    </citation>
    <scope>NUCLEOTIDE SEQUENCE [LARGE SCALE GENOMIC DNA]</scope>
    <source>
        <strain evidence="2 3">CECT 8886</strain>
    </source>
</reference>
<evidence type="ECO:0000313" key="2">
    <source>
        <dbReference type="EMBL" id="SBS32734.1"/>
    </source>
</evidence>
<dbReference type="EMBL" id="FLOB01000005">
    <property type="protein sequence ID" value="SBS32734.1"/>
    <property type="molecule type" value="Genomic_DNA"/>
</dbReference>
<dbReference type="AlphaFoldDB" id="A0A1A8THJ9"/>
<dbReference type="Proteomes" id="UP000092544">
    <property type="component" value="Unassembled WGS sequence"/>
</dbReference>
<accession>A0A1A8THJ9</accession>
<gene>
    <name evidence="2" type="ORF">MSP8886_02532</name>
</gene>
<sequence>MKKPHSPFSQPRAQLVNAMQKGFFCIVLLLIISAFGLYKFMDIGSHQSSSHNNDLLSLENRLHHAEIDWLEWLSISDSQIAAPQNVHSVEEIHNSLVNEYSEINLQLGVLKKEDYQLSELNVDDVLSFLRKIEKKVKENVPISAQERSYIYGIIKKNNRIDIKLMEVEVSEDFNYTVFTHKMTWLLFAILGGLAVIVILFGYYFVRRLSKGLSHLQLVIEHHKQGGLTQDVNYHRIDEFTDIGRLLDNELSSREFDRQAALDRLDVIQLAIGQLNSPFLIAKHNGDVVWVSQGLMALWKNNIEKFEAYFEIDDGLDSPLGEQLSSRVLLGLNEARLLLAEGNYVIHIQRIGDGKTNVEEEQEASDYYLMTLTSLSEVAEIEVIRKSVELMRQDVWSLPIRILREDSPFSTFSSDLEGVRQRVLSLLECAQEQQNEADYKVKITKLQQIETLLNKEINDNHSYDKDVLVVPKEVVHPLPDLQLLDELGSMSYLSEQIHDSVLVGYELLLQRLTMVEKDIAGDAMLLDEVYRCLNEVRAGVLSSLAATEGESEAVRRRFSMDLNHDIDTVQRHIESIKEMVDSTLSLLSADRSVGLARLERAKQSVVELGERIHVLLDKERSYQQGEASQVGLISKNDNNSQIDEF</sequence>
<keyword evidence="1" id="KW-1133">Transmembrane helix</keyword>
<dbReference type="RefSeq" id="WP_067016919.1">
    <property type="nucleotide sequence ID" value="NZ_FLOB01000005.1"/>
</dbReference>
<protein>
    <submittedName>
        <fullName evidence="2">Uncharacterized protein</fullName>
    </submittedName>
</protein>
<feature type="transmembrane region" description="Helical" evidence="1">
    <location>
        <begin position="184"/>
        <end position="205"/>
    </location>
</feature>
<organism evidence="2 3">
    <name type="scientific">Marinomonas spartinae</name>
    <dbReference type="NCBI Taxonomy" id="1792290"/>
    <lineage>
        <taxon>Bacteria</taxon>
        <taxon>Pseudomonadati</taxon>
        <taxon>Pseudomonadota</taxon>
        <taxon>Gammaproteobacteria</taxon>
        <taxon>Oceanospirillales</taxon>
        <taxon>Oceanospirillaceae</taxon>
        <taxon>Marinomonas</taxon>
    </lineage>
</organism>
<evidence type="ECO:0000313" key="3">
    <source>
        <dbReference type="Proteomes" id="UP000092544"/>
    </source>
</evidence>
<feature type="transmembrane region" description="Helical" evidence="1">
    <location>
        <begin position="21"/>
        <end position="41"/>
    </location>
</feature>
<dbReference type="STRING" id="1792290.MSP8886_02532"/>
<dbReference type="OrthoDB" id="6099563at2"/>